<dbReference type="Gene3D" id="1.10.10.60">
    <property type="entry name" value="Homeodomain-like"/>
    <property type="match status" value="1"/>
</dbReference>
<dbReference type="InterPro" id="IPR009057">
    <property type="entry name" value="Homeodomain-like_sf"/>
</dbReference>
<dbReference type="PANTHER" id="PTHR43280">
    <property type="entry name" value="ARAC-FAMILY TRANSCRIPTIONAL REGULATOR"/>
    <property type="match status" value="1"/>
</dbReference>
<dbReference type="EMBL" id="CP044016">
    <property type="protein sequence ID" value="QES89670.1"/>
    <property type="molecule type" value="Genomic_DNA"/>
</dbReference>
<evidence type="ECO:0000256" key="1">
    <source>
        <dbReference type="ARBA" id="ARBA00023015"/>
    </source>
</evidence>
<dbReference type="KEGG" id="arac:E0W69_013705"/>
<proteinExistence type="predicted"/>
<keyword evidence="3" id="KW-0804">Transcription</keyword>
<accession>A0A5P2G7C7</accession>
<keyword evidence="6" id="KW-1185">Reference proteome</keyword>
<dbReference type="GO" id="GO:0003700">
    <property type="term" value="F:DNA-binding transcription factor activity"/>
    <property type="evidence" value="ECO:0007669"/>
    <property type="project" value="InterPro"/>
</dbReference>
<evidence type="ECO:0000313" key="6">
    <source>
        <dbReference type="Proteomes" id="UP000292424"/>
    </source>
</evidence>
<reference evidence="5 6" key="1">
    <citation type="submission" date="2019-09" db="EMBL/GenBank/DDBJ databases">
        <title>Complete genome sequence of Arachidicoccus sp. B3-10 isolated from apple orchard soil.</title>
        <authorList>
            <person name="Kim H.S."/>
            <person name="Han K.-I."/>
            <person name="Suh M.K."/>
            <person name="Lee K.C."/>
            <person name="Eom M.K."/>
            <person name="Kim J.-S."/>
            <person name="Kang S.W."/>
            <person name="Sin Y."/>
            <person name="Lee J.-S."/>
        </authorList>
    </citation>
    <scope>NUCLEOTIDE SEQUENCE [LARGE SCALE GENOMIC DNA]</scope>
    <source>
        <strain evidence="5 6">B3-10</strain>
    </source>
</reference>
<dbReference type="InterPro" id="IPR020449">
    <property type="entry name" value="Tscrpt_reg_AraC-type_HTH"/>
</dbReference>
<evidence type="ECO:0000256" key="2">
    <source>
        <dbReference type="ARBA" id="ARBA00023125"/>
    </source>
</evidence>
<dbReference type="OrthoDB" id="9793451at2"/>
<gene>
    <name evidence="5" type="ORF">E0W69_013705</name>
</gene>
<dbReference type="SUPFAM" id="SSF46689">
    <property type="entry name" value="Homeodomain-like"/>
    <property type="match status" value="1"/>
</dbReference>
<dbReference type="Pfam" id="PF12833">
    <property type="entry name" value="HTH_18"/>
    <property type="match status" value="1"/>
</dbReference>
<dbReference type="PANTHER" id="PTHR43280:SF32">
    <property type="entry name" value="TRANSCRIPTIONAL REGULATORY PROTEIN"/>
    <property type="match status" value="1"/>
</dbReference>
<dbReference type="Proteomes" id="UP000292424">
    <property type="component" value="Chromosome"/>
</dbReference>
<dbReference type="InterPro" id="IPR018060">
    <property type="entry name" value="HTH_AraC"/>
</dbReference>
<organism evidence="5 6">
    <name type="scientific">Rhizosphaericola mali</name>
    <dbReference type="NCBI Taxonomy" id="2545455"/>
    <lineage>
        <taxon>Bacteria</taxon>
        <taxon>Pseudomonadati</taxon>
        <taxon>Bacteroidota</taxon>
        <taxon>Chitinophagia</taxon>
        <taxon>Chitinophagales</taxon>
        <taxon>Chitinophagaceae</taxon>
        <taxon>Rhizosphaericola</taxon>
    </lineage>
</organism>
<evidence type="ECO:0000256" key="3">
    <source>
        <dbReference type="ARBA" id="ARBA00023163"/>
    </source>
</evidence>
<keyword evidence="1" id="KW-0805">Transcription regulation</keyword>
<dbReference type="GO" id="GO:0043565">
    <property type="term" value="F:sequence-specific DNA binding"/>
    <property type="evidence" value="ECO:0007669"/>
    <property type="project" value="InterPro"/>
</dbReference>
<dbReference type="SMART" id="SM00342">
    <property type="entry name" value="HTH_ARAC"/>
    <property type="match status" value="1"/>
</dbReference>
<dbReference type="PROSITE" id="PS01124">
    <property type="entry name" value="HTH_ARAC_FAMILY_2"/>
    <property type="match status" value="1"/>
</dbReference>
<dbReference type="SUPFAM" id="SSF51215">
    <property type="entry name" value="Regulatory protein AraC"/>
    <property type="match status" value="1"/>
</dbReference>
<evidence type="ECO:0000259" key="4">
    <source>
        <dbReference type="PROSITE" id="PS01124"/>
    </source>
</evidence>
<evidence type="ECO:0000313" key="5">
    <source>
        <dbReference type="EMBL" id="QES89670.1"/>
    </source>
</evidence>
<dbReference type="PRINTS" id="PR00032">
    <property type="entry name" value="HTHARAC"/>
</dbReference>
<sequence>MNSNKKEIKEYGLSDSGTNGILIKPLDSMSESTHDTSVPHRDDHYQLLFAFEGQYKFRIDFEEIEVKAPFFLWTEPGQIHQLVKSVRSKGWMLGIENLFLEDEFKKLLDSSHHHIFPVKEEQLNFQQSIDIILERAFLFQTGKQSVYIHRAIFHLVNTVLCLLIQEAGNSTNSGGRASKEKRAYIIEQEFRALLKRNYKAWKSPSQYAGHLSLTTAHLNDSIKEVTGKSVTAHLQEQCIMEAKRLLYFTDLEVREIAFTLGFEDPVYFGRLFRKLTGMTPLGFRNKFRD</sequence>
<dbReference type="Pfam" id="PF02311">
    <property type="entry name" value="AraC_binding"/>
    <property type="match status" value="1"/>
</dbReference>
<protein>
    <submittedName>
        <fullName evidence="5">Helix-turn-helix domain-containing protein</fullName>
    </submittedName>
</protein>
<name>A0A5P2G7C7_9BACT</name>
<keyword evidence="2" id="KW-0238">DNA-binding</keyword>
<dbReference type="AlphaFoldDB" id="A0A5P2G7C7"/>
<dbReference type="InterPro" id="IPR003313">
    <property type="entry name" value="AraC-bd"/>
</dbReference>
<dbReference type="RefSeq" id="WP_131330610.1">
    <property type="nucleotide sequence ID" value="NZ_CP044016.1"/>
</dbReference>
<dbReference type="InterPro" id="IPR037923">
    <property type="entry name" value="HTH-like"/>
</dbReference>
<feature type="domain" description="HTH araC/xylS-type" evidence="4">
    <location>
        <begin position="188"/>
        <end position="286"/>
    </location>
</feature>